<reference evidence="2" key="1">
    <citation type="submission" date="2015-06" db="EMBL/GenBank/DDBJ databases">
        <authorList>
            <person name="Nguyen H."/>
        </authorList>
    </citation>
    <scope>NUCLEOTIDE SEQUENCE</scope>
    <source>
        <strain evidence="2">DAOM 180753</strain>
    </source>
</reference>
<feature type="transmembrane region" description="Helical" evidence="1">
    <location>
        <begin position="219"/>
        <end position="241"/>
    </location>
</feature>
<comment type="caution">
    <text evidence="2">The sequence shown here is derived from an EMBL/GenBank/DDBJ whole genome shotgun (WGS) entry which is preliminary data.</text>
</comment>
<dbReference type="AlphaFoldDB" id="A0AAI9TB00"/>
<dbReference type="PANTHER" id="PTHR12242:SF1">
    <property type="entry name" value="MYND-TYPE DOMAIN-CONTAINING PROTEIN"/>
    <property type="match status" value="1"/>
</dbReference>
<evidence type="ECO:0000256" key="1">
    <source>
        <dbReference type="SAM" id="Phobius"/>
    </source>
</evidence>
<keyword evidence="1" id="KW-0812">Transmembrane</keyword>
<organism evidence="2 3">
    <name type="scientific">Penicillium thymicola</name>
    <dbReference type="NCBI Taxonomy" id="293382"/>
    <lineage>
        <taxon>Eukaryota</taxon>
        <taxon>Fungi</taxon>
        <taxon>Dikarya</taxon>
        <taxon>Ascomycota</taxon>
        <taxon>Pezizomycotina</taxon>
        <taxon>Eurotiomycetes</taxon>
        <taxon>Eurotiomycetidae</taxon>
        <taxon>Eurotiales</taxon>
        <taxon>Aspergillaceae</taxon>
        <taxon>Penicillium</taxon>
    </lineage>
</organism>
<name>A0AAI9TB00_PENTH</name>
<evidence type="ECO:0000313" key="3">
    <source>
        <dbReference type="Proteomes" id="UP001227192"/>
    </source>
</evidence>
<keyword evidence="3" id="KW-1185">Reference proteome</keyword>
<evidence type="ECO:0000313" key="2">
    <source>
        <dbReference type="EMBL" id="KAJ9483683.1"/>
    </source>
</evidence>
<feature type="transmembrane region" description="Helical" evidence="1">
    <location>
        <begin position="68"/>
        <end position="94"/>
    </location>
</feature>
<keyword evidence="1" id="KW-1133">Transmembrane helix</keyword>
<feature type="transmembrane region" description="Helical" evidence="1">
    <location>
        <begin position="114"/>
        <end position="135"/>
    </location>
</feature>
<accession>A0AAI9TB00</accession>
<keyword evidence="1" id="KW-0472">Membrane</keyword>
<dbReference type="Proteomes" id="UP001227192">
    <property type="component" value="Unassembled WGS sequence"/>
</dbReference>
<dbReference type="GO" id="GO:0016020">
    <property type="term" value="C:membrane"/>
    <property type="evidence" value="ECO:0007669"/>
    <property type="project" value="TreeGrafter"/>
</dbReference>
<dbReference type="EMBL" id="LACB01000406">
    <property type="protein sequence ID" value="KAJ9483683.1"/>
    <property type="molecule type" value="Genomic_DNA"/>
</dbReference>
<dbReference type="PANTHER" id="PTHR12242">
    <property type="entry name" value="OS02G0130600 PROTEIN-RELATED"/>
    <property type="match status" value="1"/>
</dbReference>
<reference evidence="2" key="2">
    <citation type="journal article" date="2016" name="Fungal Biol.">
        <title>Ochratoxin A production by Penicillium thymicola.</title>
        <authorList>
            <person name="Nguyen H.D.T."/>
            <person name="McMullin D.R."/>
            <person name="Ponomareva E."/>
            <person name="Riley R."/>
            <person name="Pomraning K.R."/>
            <person name="Baker S.E."/>
            <person name="Seifert K.A."/>
        </authorList>
    </citation>
    <scope>NUCLEOTIDE SEQUENCE</scope>
    <source>
        <strain evidence="2">DAOM 180753</strain>
    </source>
</reference>
<proteinExistence type="predicted"/>
<feature type="transmembrane region" description="Helical" evidence="1">
    <location>
        <begin position="38"/>
        <end position="56"/>
    </location>
</feature>
<sequence>MLQLSLTTLFGVNPTTDDKHHFETSWILPPAILASLRGLISLYIFTSICVFWGWYGTHNDHASIGHSFSYLTWLTYWGIGFYMLFAAVHTAFYARTGHSVLLDYWPRAFRALHSLLYVTITTYPFLVTVVFWAVLFTPPWYKKKFTGWQNISQHCLNSVYALLEITLPATAPHPFIAIPFLILMPLLYLCVAYITHETEGWYPYTFLDVGEHGQKSKRVVGYCFGILAAVLVCFLVSWALIHLRRRLTHGKIKRAKRDPLCGHDDFVRPCGGGQSNETKVVSVWGKVVGRFSSPGGIV</sequence>
<feature type="transmembrane region" description="Helical" evidence="1">
    <location>
        <begin position="175"/>
        <end position="194"/>
    </location>
</feature>
<protein>
    <submittedName>
        <fullName evidence="2">Uncharacterized protein</fullName>
    </submittedName>
</protein>
<gene>
    <name evidence="2" type="ORF">VN97_g9715</name>
</gene>